<evidence type="ECO:0000313" key="2">
    <source>
        <dbReference type="Proteomes" id="UP000019149"/>
    </source>
</evidence>
<name>W6UMP1_ECHGR</name>
<reference evidence="1 2" key="1">
    <citation type="journal article" date="2013" name="Nat. Genet.">
        <title>The genome of the hydatid tapeworm Echinococcus granulosus.</title>
        <authorList>
            <person name="Zheng H."/>
            <person name="Zhang W."/>
            <person name="Zhang L."/>
            <person name="Zhang Z."/>
            <person name="Li J."/>
            <person name="Lu G."/>
            <person name="Zhu Y."/>
            <person name="Wang Y."/>
            <person name="Huang Y."/>
            <person name="Liu J."/>
            <person name="Kang H."/>
            <person name="Chen J."/>
            <person name="Wang L."/>
            <person name="Chen A."/>
            <person name="Yu S."/>
            <person name="Gao Z."/>
            <person name="Jin L."/>
            <person name="Gu W."/>
            <person name="Wang Z."/>
            <person name="Zhao L."/>
            <person name="Shi B."/>
            <person name="Wen H."/>
            <person name="Lin R."/>
            <person name="Jones M.K."/>
            <person name="Brejova B."/>
            <person name="Vinar T."/>
            <person name="Zhao G."/>
            <person name="McManus D.P."/>
            <person name="Chen Z."/>
            <person name="Zhou Y."/>
            <person name="Wang S."/>
        </authorList>
    </citation>
    <scope>NUCLEOTIDE SEQUENCE [LARGE SCALE GENOMIC DNA]</scope>
</reference>
<dbReference type="GeneID" id="36337971"/>
<evidence type="ECO:0000313" key="1">
    <source>
        <dbReference type="EMBL" id="EUB62815.1"/>
    </source>
</evidence>
<dbReference type="AlphaFoldDB" id="W6UMP1"/>
<comment type="caution">
    <text evidence="1">The sequence shown here is derived from an EMBL/GenBank/DDBJ whole genome shotgun (WGS) entry which is preliminary data.</text>
</comment>
<proteinExistence type="predicted"/>
<accession>W6UMP1</accession>
<dbReference type="EMBL" id="APAU02000010">
    <property type="protein sequence ID" value="EUB62815.1"/>
    <property type="molecule type" value="Genomic_DNA"/>
</dbReference>
<protein>
    <submittedName>
        <fullName evidence="1">Uncharacterized protein</fullName>
    </submittedName>
</protein>
<gene>
    <name evidence="1" type="ORF">EGR_02256</name>
</gene>
<dbReference type="CTD" id="36337971"/>
<sequence>METDKQVHTEAYAEGMFHDDADIGSRKTRTRLVPPSRRHVVNAPGDSIFQSLSWDLTTSLPSLHSAHFCCRITDIHSPSHNKHLSNFFMHENWTMSVEAKVVHYDIIEGALSKL</sequence>
<organism evidence="1 2">
    <name type="scientific">Echinococcus granulosus</name>
    <name type="common">Hydatid tapeworm</name>
    <dbReference type="NCBI Taxonomy" id="6210"/>
    <lineage>
        <taxon>Eukaryota</taxon>
        <taxon>Metazoa</taxon>
        <taxon>Spiralia</taxon>
        <taxon>Lophotrochozoa</taxon>
        <taxon>Platyhelminthes</taxon>
        <taxon>Cestoda</taxon>
        <taxon>Eucestoda</taxon>
        <taxon>Cyclophyllidea</taxon>
        <taxon>Taeniidae</taxon>
        <taxon>Echinococcus</taxon>
        <taxon>Echinococcus granulosus group</taxon>
    </lineage>
</organism>
<dbReference type="KEGG" id="egl:EGR_02256"/>
<dbReference type="Proteomes" id="UP000019149">
    <property type="component" value="Unassembled WGS sequence"/>
</dbReference>
<keyword evidence="2" id="KW-1185">Reference proteome</keyword>
<dbReference type="RefSeq" id="XP_024354011.1">
    <property type="nucleotide sequence ID" value="XM_024491505.1"/>
</dbReference>